<dbReference type="Proteomes" id="UP000287171">
    <property type="component" value="Unassembled WGS sequence"/>
</dbReference>
<feature type="transmembrane region" description="Helical" evidence="1">
    <location>
        <begin position="33"/>
        <end position="53"/>
    </location>
</feature>
<evidence type="ECO:0000313" key="3">
    <source>
        <dbReference type="Proteomes" id="UP000287171"/>
    </source>
</evidence>
<keyword evidence="3" id="KW-1185">Reference proteome</keyword>
<organism evidence="2 3">
    <name type="scientific">Dictyobacter alpinus</name>
    <dbReference type="NCBI Taxonomy" id="2014873"/>
    <lineage>
        <taxon>Bacteria</taxon>
        <taxon>Bacillati</taxon>
        <taxon>Chloroflexota</taxon>
        <taxon>Ktedonobacteria</taxon>
        <taxon>Ktedonobacterales</taxon>
        <taxon>Dictyobacteraceae</taxon>
        <taxon>Dictyobacter</taxon>
    </lineage>
</organism>
<keyword evidence="1" id="KW-0472">Membrane</keyword>
<accession>A0A402B3E7</accession>
<keyword evidence="1" id="KW-1133">Transmembrane helix</keyword>
<gene>
    <name evidence="2" type="ORF">KDA_13420</name>
</gene>
<evidence type="ECO:0000313" key="2">
    <source>
        <dbReference type="EMBL" id="GCE25858.1"/>
    </source>
</evidence>
<dbReference type="EMBL" id="BIFT01000001">
    <property type="protein sequence ID" value="GCE25858.1"/>
    <property type="molecule type" value="Genomic_DNA"/>
</dbReference>
<sequence>MLNKKLSVITVLFLLLALIFYVLAFFYPEGLYWRYAGIVFSLLASITIGYNLYLSLKKR</sequence>
<name>A0A402B3E7_9CHLR</name>
<evidence type="ECO:0000256" key="1">
    <source>
        <dbReference type="SAM" id="Phobius"/>
    </source>
</evidence>
<comment type="caution">
    <text evidence="2">The sequence shown here is derived from an EMBL/GenBank/DDBJ whole genome shotgun (WGS) entry which is preliminary data.</text>
</comment>
<keyword evidence="1" id="KW-0812">Transmembrane</keyword>
<protein>
    <submittedName>
        <fullName evidence="2">Uncharacterized protein</fullName>
    </submittedName>
</protein>
<reference evidence="3" key="1">
    <citation type="submission" date="2018-12" db="EMBL/GenBank/DDBJ databases">
        <title>Tengunoibacter tsumagoiensis gen. nov., sp. nov., Dictyobacter kobayashii sp. nov., D. alpinus sp. nov., and D. joshuensis sp. nov. and description of Dictyobacteraceae fam. nov. within the order Ktedonobacterales isolated from Tengu-no-mugimeshi.</title>
        <authorList>
            <person name="Wang C.M."/>
            <person name="Zheng Y."/>
            <person name="Sakai Y."/>
            <person name="Toyoda A."/>
            <person name="Minakuchi Y."/>
            <person name="Abe K."/>
            <person name="Yokota A."/>
            <person name="Yabe S."/>
        </authorList>
    </citation>
    <scope>NUCLEOTIDE SEQUENCE [LARGE SCALE GENOMIC DNA]</scope>
    <source>
        <strain evidence="3">Uno16</strain>
    </source>
</reference>
<dbReference type="AlphaFoldDB" id="A0A402B3E7"/>
<feature type="transmembrane region" description="Helical" evidence="1">
    <location>
        <begin position="7"/>
        <end position="27"/>
    </location>
</feature>
<proteinExistence type="predicted"/>